<dbReference type="InterPro" id="IPR010419">
    <property type="entry name" value="CO_DH_gsu"/>
</dbReference>
<dbReference type="EMBL" id="CP104064">
    <property type="protein sequence ID" value="WAH38011.1"/>
    <property type="molecule type" value="Genomic_DNA"/>
</dbReference>
<dbReference type="RefSeq" id="WP_268045553.1">
    <property type="nucleotide sequence ID" value="NZ_CP104064.1"/>
</dbReference>
<dbReference type="Gene3D" id="3.30.530.20">
    <property type="match status" value="1"/>
</dbReference>
<accession>A0ABY6Z576</accession>
<dbReference type="CDD" id="cd05018">
    <property type="entry name" value="CoxG"/>
    <property type="match status" value="1"/>
</dbReference>
<gene>
    <name evidence="1" type="ORF">NZD86_05850</name>
</gene>
<organism evidence="1 2">
    <name type="scientific">Alicyclobacillus dauci</name>
    <dbReference type="NCBI Taxonomy" id="1475485"/>
    <lineage>
        <taxon>Bacteria</taxon>
        <taxon>Bacillati</taxon>
        <taxon>Bacillota</taxon>
        <taxon>Bacilli</taxon>
        <taxon>Bacillales</taxon>
        <taxon>Alicyclobacillaceae</taxon>
        <taxon>Alicyclobacillus</taxon>
    </lineage>
</organism>
<protein>
    <submittedName>
        <fullName evidence="1">Carbon monoxide dehydrogenase subunit G</fullName>
    </submittedName>
</protein>
<dbReference type="Pfam" id="PF06240">
    <property type="entry name" value="COXG"/>
    <property type="match status" value="1"/>
</dbReference>
<sequence length="150" mass="15912">MNGSGSVLLSGSIEQVWSKILDPNVLAKCIIGCESMEPLEDNKYHANISIGIAAVKGKYDAIIQLADIKPHEGYKLIVHGEGAPGHVDAEGVIELTESDGKTTLTYSYTAAAGGKIAGIGQRMLGGVAKLIIGDFFKRLKKEIELSERSA</sequence>
<dbReference type="PANTHER" id="PTHR38588:SF1">
    <property type="entry name" value="BLL0334 PROTEIN"/>
    <property type="match status" value="1"/>
</dbReference>
<keyword evidence="2" id="KW-1185">Reference proteome</keyword>
<reference evidence="1" key="1">
    <citation type="submission" date="2022-08" db="EMBL/GenBank/DDBJ databases">
        <title>Alicyclobacillus dauci DSM2870, complete genome.</title>
        <authorList>
            <person name="Wang Q."/>
            <person name="Cai R."/>
            <person name="Wang Z."/>
        </authorList>
    </citation>
    <scope>NUCLEOTIDE SEQUENCE</scope>
    <source>
        <strain evidence="1">DSM 28700</strain>
    </source>
</reference>
<name>A0ABY6Z576_9BACL</name>
<dbReference type="InterPro" id="IPR023393">
    <property type="entry name" value="START-like_dom_sf"/>
</dbReference>
<dbReference type="SUPFAM" id="SSF55961">
    <property type="entry name" value="Bet v1-like"/>
    <property type="match status" value="1"/>
</dbReference>
<dbReference type="PANTHER" id="PTHR38588">
    <property type="entry name" value="BLL0334 PROTEIN"/>
    <property type="match status" value="1"/>
</dbReference>
<proteinExistence type="predicted"/>
<evidence type="ECO:0000313" key="1">
    <source>
        <dbReference type="EMBL" id="WAH38011.1"/>
    </source>
</evidence>
<dbReference type="Proteomes" id="UP001164803">
    <property type="component" value="Chromosome"/>
</dbReference>
<evidence type="ECO:0000313" key="2">
    <source>
        <dbReference type="Proteomes" id="UP001164803"/>
    </source>
</evidence>